<evidence type="ECO:0000256" key="1">
    <source>
        <dbReference type="SAM" id="MobiDB-lite"/>
    </source>
</evidence>
<comment type="caution">
    <text evidence="3">The sequence shown here is derived from an EMBL/GenBank/DDBJ whole genome shotgun (WGS) entry which is preliminary data.</text>
</comment>
<accession>A0AAD8TQW6</accession>
<dbReference type="PANTHER" id="PTHR33075:SF7">
    <property type="entry name" value="OS02G0303350 PROTEIN"/>
    <property type="match status" value="1"/>
</dbReference>
<feature type="region of interest" description="Disordered" evidence="1">
    <location>
        <begin position="213"/>
        <end position="271"/>
    </location>
</feature>
<dbReference type="AlphaFoldDB" id="A0AAD8TQW6"/>
<feature type="region of interest" description="Disordered" evidence="1">
    <location>
        <begin position="303"/>
        <end position="330"/>
    </location>
</feature>
<feature type="compositionally biased region" description="Acidic residues" evidence="1">
    <location>
        <begin position="649"/>
        <end position="661"/>
    </location>
</feature>
<feature type="compositionally biased region" description="Acidic residues" evidence="1">
    <location>
        <begin position="681"/>
        <end position="691"/>
    </location>
</feature>
<dbReference type="Pfam" id="PF24530">
    <property type="entry name" value="DUF7597"/>
    <property type="match status" value="1"/>
</dbReference>
<name>A0AAD8TQW6_LOLMU</name>
<proteinExistence type="predicted"/>
<feature type="compositionally biased region" description="Polar residues" evidence="1">
    <location>
        <begin position="314"/>
        <end position="327"/>
    </location>
</feature>
<dbReference type="InterPro" id="IPR056018">
    <property type="entry name" value="DUF7597"/>
</dbReference>
<feature type="region of interest" description="Disordered" evidence="1">
    <location>
        <begin position="628"/>
        <end position="691"/>
    </location>
</feature>
<organism evidence="3 4">
    <name type="scientific">Lolium multiflorum</name>
    <name type="common">Italian ryegrass</name>
    <name type="synonym">Lolium perenne subsp. multiflorum</name>
    <dbReference type="NCBI Taxonomy" id="4521"/>
    <lineage>
        <taxon>Eukaryota</taxon>
        <taxon>Viridiplantae</taxon>
        <taxon>Streptophyta</taxon>
        <taxon>Embryophyta</taxon>
        <taxon>Tracheophyta</taxon>
        <taxon>Spermatophyta</taxon>
        <taxon>Magnoliopsida</taxon>
        <taxon>Liliopsida</taxon>
        <taxon>Poales</taxon>
        <taxon>Poaceae</taxon>
        <taxon>BOP clade</taxon>
        <taxon>Pooideae</taxon>
        <taxon>Poodae</taxon>
        <taxon>Poeae</taxon>
        <taxon>Poeae Chloroplast Group 2 (Poeae type)</taxon>
        <taxon>Loliodinae</taxon>
        <taxon>Loliinae</taxon>
        <taxon>Lolium</taxon>
    </lineage>
</organism>
<reference evidence="3" key="1">
    <citation type="submission" date="2023-07" db="EMBL/GenBank/DDBJ databases">
        <title>A chromosome-level genome assembly of Lolium multiflorum.</title>
        <authorList>
            <person name="Chen Y."/>
            <person name="Copetti D."/>
            <person name="Kolliker R."/>
            <person name="Studer B."/>
        </authorList>
    </citation>
    <scope>NUCLEOTIDE SEQUENCE</scope>
    <source>
        <strain evidence="3">02402/16</strain>
        <tissue evidence="3">Leaf</tissue>
    </source>
</reference>
<dbReference type="EMBL" id="JAUUTY010000002">
    <property type="protein sequence ID" value="KAK1686129.1"/>
    <property type="molecule type" value="Genomic_DNA"/>
</dbReference>
<feature type="compositionally biased region" description="Low complexity" evidence="1">
    <location>
        <begin position="247"/>
        <end position="257"/>
    </location>
</feature>
<dbReference type="Proteomes" id="UP001231189">
    <property type="component" value="Unassembled WGS sequence"/>
</dbReference>
<feature type="domain" description="DUF7597" evidence="2">
    <location>
        <begin position="6"/>
        <end position="126"/>
    </location>
</feature>
<protein>
    <recommendedName>
        <fullName evidence="2">DUF7597 domain-containing protein</fullName>
    </recommendedName>
</protein>
<feature type="compositionally biased region" description="Acidic residues" evidence="1">
    <location>
        <begin position="219"/>
        <end position="228"/>
    </location>
</feature>
<dbReference type="PANTHER" id="PTHR33075">
    <property type="entry name" value="OS02G0499800 PROTEIN"/>
    <property type="match status" value="1"/>
</dbReference>
<gene>
    <name evidence="3" type="ORF">QYE76_046977</name>
</gene>
<evidence type="ECO:0000259" key="2">
    <source>
        <dbReference type="Pfam" id="PF24530"/>
    </source>
</evidence>
<sequence length="691" mass="76369">MANIPIDPRPFVPAGYQIQHIAGRVGVKRVVVPRRPKEHEQYAIATFDLFPEGLVPFANITEVLEEYLTEVARVGFVSLHSCPFGAAYVQFRNVSDRDRLISSSPNQFGDVNVSFVRHDEGPNWRGVTFNRDVWLLLVGPPLDHMKTEDLNACFADIGSLLLWERDPNRKGRVLVKVRVTDLQDIPRSIRMTESSRPDAESWTFLVEVLQHNLLGGGPQDEDPLPDEGVDPHPMPGHALPAPLINHAPAQPAQPGQQDDQDNADVGDGWGHWAMGAEQEQPQPMEVEMEPAQQEELALDAEDQGPPLLDEHSFVNLSSSSSEDSATHNPLGLIENAPQAQSASSDLHMDQPVLPLGEGLLNILQAYSAQDDSLDDFSEDVSPASDINNSASLDGVAMEDDVFLPDNVNIASPNEAHLQLMLGKVQTHFFPIPEEHDLTRKISPEGLCLWEKYFAPNMHEPQNQSNSSVVDIPVSWINFIILMLLTPEKFHWAKSFLSSQLWHILKEPLNNETFVQFAIPDKCVTTKAPSCFSMPGIEEENYLSTLVVDSPITPKRKRRDGKAALVESESKEEILILKLDFEKAFDKIEHSTILQILKAKGFGDRWIKWISMILSTGTSAVMLNGVPGGIEDNTSSDEYPPAKRFRAGSDDDDDDDEEEEAPAEGYGSSDEELASSSADGGYDGDDEGSDGP</sequence>
<evidence type="ECO:0000313" key="4">
    <source>
        <dbReference type="Proteomes" id="UP001231189"/>
    </source>
</evidence>
<evidence type="ECO:0000313" key="3">
    <source>
        <dbReference type="EMBL" id="KAK1686129.1"/>
    </source>
</evidence>
<keyword evidence="4" id="KW-1185">Reference proteome</keyword>